<dbReference type="STRING" id="89784.SAMN04489725_11061"/>
<dbReference type="Proteomes" id="UP000182589">
    <property type="component" value="Unassembled WGS sequence"/>
</dbReference>
<evidence type="ECO:0000313" key="2">
    <source>
        <dbReference type="Proteomes" id="UP000182589"/>
    </source>
</evidence>
<reference evidence="2" key="1">
    <citation type="submission" date="2016-10" db="EMBL/GenBank/DDBJ databases">
        <authorList>
            <person name="Varghese N."/>
        </authorList>
    </citation>
    <scope>NUCLEOTIDE SEQUENCE [LARGE SCALE GENOMIC DNA]</scope>
    <source>
        <strain evidence="2">DSM 12489</strain>
    </source>
</reference>
<organism evidence="1 2">
    <name type="scientific">Alicyclobacillus hesperidum</name>
    <dbReference type="NCBI Taxonomy" id="89784"/>
    <lineage>
        <taxon>Bacteria</taxon>
        <taxon>Bacillati</taxon>
        <taxon>Bacillota</taxon>
        <taxon>Bacilli</taxon>
        <taxon>Bacillales</taxon>
        <taxon>Alicyclobacillaceae</taxon>
        <taxon>Alicyclobacillus</taxon>
    </lineage>
</organism>
<keyword evidence="2" id="KW-1185">Reference proteome</keyword>
<protein>
    <submittedName>
        <fullName evidence="1">Uncharacterized protein</fullName>
    </submittedName>
</protein>
<accession>A0A1H2VB86</accession>
<evidence type="ECO:0000313" key="1">
    <source>
        <dbReference type="EMBL" id="SDW65184.1"/>
    </source>
</evidence>
<name>A0A1H2VB86_9BACL</name>
<sequence length="44" mass="5158">MYLLQKSLFSFELWLEIEPSERLAPFVALTGFKQPNCRIGHEFA</sequence>
<gene>
    <name evidence="1" type="ORF">SAMN04489725_11061</name>
</gene>
<proteinExistence type="predicted"/>
<dbReference type="EMBL" id="FNOJ01000010">
    <property type="protein sequence ID" value="SDW65184.1"/>
    <property type="molecule type" value="Genomic_DNA"/>
</dbReference>
<dbReference type="AlphaFoldDB" id="A0A1H2VB86"/>